<reference evidence="2" key="1">
    <citation type="journal article" date="2022" name="ISME J.">
        <title>Identification of active gaseous-alkane degraders at natural gas seeps.</title>
        <authorList>
            <person name="Farhan Ul Haque M."/>
            <person name="Hernandez M."/>
            <person name="Crombie A.T."/>
            <person name="Murrell J.C."/>
        </authorList>
    </citation>
    <scope>NUCLEOTIDE SEQUENCE</scope>
    <source>
        <strain evidence="2">ANDR5</strain>
    </source>
</reference>
<organism evidence="2 3">
    <name type="scientific">Candidatus Mycolicibacterium alkanivorans</name>
    <dbReference type="NCBI Taxonomy" id="2954114"/>
    <lineage>
        <taxon>Bacteria</taxon>
        <taxon>Bacillati</taxon>
        <taxon>Actinomycetota</taxon>
        <taxon>Actinomycetes</taxon>
        <taxon>Mycobacteriales</taxon>
        <taxon>Mycobacteriaceae</taxon>
        <taxon>Mycolicibacterium</taxon>
    </lineage>
</organism>
<dbReference type="RefSeq" id="WP_243071006.1">
    <property type="nucleotide sequence ID" value="NZ_JAIVFL010000001.1"/>
</dbReference>
<dbReference type="EMBL" id="JAIVFL010000001">
    <property type="protein sequence ID" value="MCI4674592.1"/>
    <property type="molecule type" value="Genomic_DNA"/>
</dbReference>
<keyword evidence="3" id="KW-1185">Reference proteome</keyword>
<evidence type="ECO:0000313" key="2">
    <source>
        <dbReference type="EMBL" id="MCI4674592.1"/>
    </source>
</evidence>
<evidence type="ECO:0000256" key="1">
    <source>
        <dbReference type="SAM" id="MobiDB-lite"/>
    </source>
</evidence>
<comment type="caution">
    <text evidence="2">The sequence shown here is derived from an EMBL/GenBank/DDBJ whole genome shotgun (WGS) entry which is preliminary data.</text>
</comment>
<dbReference type="Proteomes" id="UP001139068">
    <property type="component" value="Unassembled WGS sequence"/>
</dbReference>
<accession>A0ABS9YTQ4</accession>
<sequence length="65" mass="6864">MIVPGSQIVLDSKLCIVNVTLVMSKGPFGGLLGTNRIGPAQSHNTRTDGDAKPSGFRLDPATRRT</sequence>
<evidence type="ECO:0000313" key="3">
    <source>
        <dbReference type="Proteomes" id="UP001139068"/>
    </source>
</evidence>
<protein>
    <submittedName>
        <fullName evidence="2">Uncharacterized protein</fullName>
    </submittedName>
</protein>
<proteinExistence type="predicted"/>
<feature type="region of interest" description="Disordered" evidence="1">
    <location>
        <begin position="36"/>
        <end position="65"/>
    </location>
</feature>
<gene>
    <name evidence="2" type="ORF">K9U37_06545</name>
</gene>
<name>A0ABS9YTQ4_9MYCO</name>